<reference evidence="2" key="1">
    <citation type="submission" date="2021-07" db="EMBL/GenBank/DDBJ databases">
        <authorList>
            <person name="Durling M."/>
        </authorList>
    </citation>
    <scope>NUCLEOTIDE SEQUENCE</scope>
</reference>
<dbReference type="Proteomes" id="UP000696280">
    <property type="component" value="Unassembled WGS sequence"/>
</dbReference>
<sequence length="233" mass="25473">MIWPWIRSSNQNKVTMNTIIRQNIKQRNVIYLTQRSSALPNDNTDLHRNESACFFANEGTYSENHNTSHTPESIREIAHPRYNYGRGYSDHVGIPTRTYGLDTGKNVEPILPEAQWGARPEPNSPPENGPNRPSVSHLQPQSHVMPASEGFSAAPHASPSSGSSNAGQQEDDGEEVANEPSSTSDFPPVLTAESAGLSSNQHLDSILALIQNMLGGHVNLGIATYPNIFIIPI</sequence>
<organism evidence="2 3">
    <name type="scientific">Hymenoscyphus fraxineus</name>
    <dbReference type="NCBI Taxonomy" id="746836"/>
    <lineage>
        <taxon>Eukaryota</taxon>
        <taxon>Fungi</taxon>
        <taxon>Dikarya</taxon>
        <taxon>Ascomycota</taxon>
        <taxon>Pezizomycotina</taxon>
        <taxon>Leotiomycetes</taxon>
        <taxon>Helotiales</taxon>
        <taxon>Helotiaceae</taxon>
        <taxon>Hymenoscyphus</taxon>
    </lineage>
</organism>
<comment type="caution">
    <text evidence="2">The sequence shown here is derived from an EMBL/GenBank/DDBJ whole genome shotgun (WGS) entry which is preliminary data.</text>
</comment>
<feature type="compositionally biased region" description="Low complexity" evidence="1">
    <location>
        <begin position="152"/>
        <end position="167"/>
    </location>
</feature>
<accession>A0A9N9KR53</accession>
<protein>
    <submittedName>
        <fullName evidence="2">Uncharacterized protein</fullName>
    </submittedName>
</protein>
<dbReference type="AlphaFoldDB" id="A0A9N9KR53"/>
<keyword evidence="3" id="KW-1185">Reference proteome</keyword>
<evidence type="ECO:0000313" key="2">
    <source>
        <dbReference type="EMBL" id="CAG8951208.1"/>
    </source>
</evidence>
<evidence type="ECO:0000313" key="3">
    <source>
        <dbReference type="Proteomes" id="UP000696280"/>
    </source>
</evidence>
<feature type="region of interest" description="Disordered" evidence="1">
    <location>
        <begin position="115"/>
        <end position="191"/>
    </location>
</feature>
<dbReference type="EMBL" id="CAJVRL010000041">
    <property type="protein sequence ID" value="CAG8951208.1"/>
    <property type="molecule type" value="Genomic_DNA"/>
</dbReference>
<evidence type="ECO:0000256" key="1">
    <source>
        <dbReference type="SAM" id="MobiDB-lite"/>
    </source>
</evidence>
<proteinExistence type="predicted"/>
<name>A0A9N9KR53_9HELO</name>
<gene>
    <name evidence="2" type="ORF">HYFRA_00007955</name>
</gene>